<evidence type="ECO:0000313" key="4">
    <source>
        <dbReference type="EMBL" id="KAB1117313.1"/>
    </source>
</evidence>
<keyword evidence="1" id="KW-0328">Glycosyltransferase</keyword>
<dbReference type="Proteomes" id="UP000471364">
    <property type="component" value="Unassembled WGS sequence"/>
</dbReference>
<dbReference type="InterPro" id="IPR050194">
    <property type="entry name" value="Glycosyltransferase_grp1"/>
</dbReference>
<dbReference type="PANTHER" id="PTHR45947">
    <property type="entry name" value="SULFOQUINOVOSYL TRANSFERASE SQD2"/>
    <property type="match status" value="1"/>
</dbReference>
<feature type="domain" description="Glycosyltransferase subfamily 4-like N-terminal" evidence="3">
    <location>
        <begin position="19"/>
        <end position="201"/>
    </location>
</feature>
<dbReference type="Gene3D" id="3.40.50.2000">
    <property type="entry name" value="Glycogen Phosphorylase B"/>
    <property type="match status" value="2"/>
</dbReference>
<organism evidence="4 5">
    <name type="scientific">Micromonospora aurantiaca</name>
    <name type="common">nom. illeg.</name>
    <dbReference type="NCBI Taxonomy" id="47850"/>
    <lineage>
        <taxon>Bacteria</taxon>
        <taxon>Bacillati</taxon>
        <taxon>Actinomycetota</taxon>
        <taxon>Actinomycetes</taxon>
        <taxon>Micromonosporales</taxon>
        <taxon>Micromonosporaceae</taxon>
        <taxon>Micromonospora</taxon>
    </lineage>
</organism>
<dbReference type="CDD" id="cd03801">
    <property type="entry name" value="GT4_PimA-like"/>
    <property type="match status" value="1"/>
</dbReference>
<reference evidence="4 5" key="1">
    <citation type="submission" date="2019-09" db="EMBL/GenBank/DDBJ databases">
        <title>High taxonomic diversity of Micromonospora strains isolated from Medicago sativa nodules in different geographical locations.</title>
        <authorList>
            <person name="Martinez-Hidalgo P."/>
            <person name="Flores-Felix J.D."/>
            <person name="Velazquez E."/>
            <person name="Brau L."/>
            <person name="Trujillo M.E."/>
            <person name="Martinez-Molina E."/>
        </authorList>
    </citation>
    <scope>NUCLEOTIDE SEQUENCE [LARGE SCALE GENOMIC DNA]</scope>
    <source>
        <strain evidence="4 5">ALFB5</strain>
    </source>
</reference>
<evidence type="ECO:0000256" key="1">
    <source>
        <dbReference type="ARBA" id="ARBA00022676"/>
    </source>
</evidence>
<keyword evidence="5" id="KW-1185">Reference proteome</keyword>
<evidence type="ECO:0000256" key="2">
    <source>
        <dbReference type="ARBA" id="ARBA00022679"/>
    </source>
</evidence>
<dbReference type="EMBL" id="WAAR01000026">
    <property type="protein sequence ID" value="KAB1117313.1"/>
    <property type="molecule type" value="Genomic_DNA"/>
</dbReference>
<dbReference type="RefSeq" id="WP_151012082.1">
    <property type="nucleotide sequence ID" value="NZ_CP084582.1"/>
</dbReference>
<dbReference type="InterPro" id="IPR028098">
    <property type="entry name" value="Glyco_trans_4-like_N"/>
</dbReference>
<dbReference type="PANTHER" id="PTHR45947:SF13">
    <property type="entry name" value="TRANSFERASE"/>
    <property type="match status" value="1"/>
</dbReference>
<dbReference type="SUPFAM" id="SSF53756">
    <property type="entry name" value="UDP-Glycosyltransferase/glycogen phosphorylase"/>
    <property type="match status" value="1"/>
</dbReference>
<accession>A0ABQ6UJY4</accession>
<sequence length="422" mass="45116">MRIVVAHNRYREAQPSGENTIVDAEIAQLTAAGVEVLPFLRSSDEIPSMSKPAKALLPISPIWAPKAQHDLDRLLTEHRPDVLHLHNPYPLLSPWVVRTAHKRGVPVVQTVHNYRQVCSSGLYFRDGVICQDCRGRTLGVPAIVHRCYRNSRAQSALMATTLAVHRPTWKSVDRYIALTTAVADHLRDYGIPDERIVVKPNAVPDPGTPAPSGNGFLFMGRLSPEKGLDLLLAAWRRHPVGALGPLRIAGDGELRPLAEAAADERPDVLYLGQLDRSGVRAALADSSVVLATSTWHDVLPTVIIEALAAGRPVLGTALGGIPYLVGADGPREPAGTGPAEVATAAPGDGRVALPSGVQRGEAGWVVAPEVDVLAAALPLAAAEARMLAGPARSRYERTFHPDVITKRLIDIYAGLAGGRAAR</sequence>
<protein>
    <submittedName>
        <fullName evidence="4">Glycosyltransferase family 4 protein</fullName>
    </submittedName>
</protein>
<comment type="caution">
    <text evidence="4">The sequence shown here is derived from an EMBL/GenBank/DDBJ whole genome shotgun (WGS) entry which is preliminary data.</text>
</comment>
<proteinExistence type="predicted"/>
<name>A0ABQ6UJY4_9ACTN</name>
<dbReference type="Pfam" id="PF13692">
    <property type="entry name" value="Glyco_trans_1_4"/>
    <property type="match status" value="1"/>
</dbReference>
<dbReference type="Pfam" id="PF13579">
    <property type="entry name" value="Glyco_trans_4_4"/>
    <property type="match status" value="1"/>
</dbReference>
<evidence type="ECO:0000259" key="3">
    <source>
        <dbReference type="Pfam" id="PF13579"/>
    </source>
</evidence>
<keyword evidence="2" id="KW-0808">Transferase</keyword>
<evidence type="ECO:0000313" key="5">
    <source>
        <dbReference type="Proteomes" id="UP000471364"/>
    </source>
</evidence>
<gene>
    <name evidence="4" type="ORF">F6X54_08325</name>
</gene>